<dbReference type="EMBL" id="JAIWYP010000088">
    <property type="protein sequence ID" value="KAH3689912.1"/>
    <property type="molecule type" value="Genomic_DNA"/>
</dbReference>
<accession>A0A9D3XZK6</accession>
<comment type="caution">
    <text evidence="1">The sequence shown here is derived from an EMBL/GenBank/DDBJ whole genome shotgun (WGS) entry which is preliminary data.</text>
</comment>
<proteinExistence type="predicted"/>
<dbReference type="Proteomes" id="UP000828390">
    <property type="component" value="Unassembled WGS sequence"/>
</dbReference>
<name>A0A9D3XZK6_DREPO</name>
<gene>
    <name evidence="1" type="ORF">DPMN_191157</name>
</gene>
<sequence>MVHVLPAWGEIEPGEACLGEEAEPVVMIVFRAPTLWLTVSGASSLLSASDQVTP</sequence>
<evidence type="ECO:0000313" key="2">
    <source>
        <dbReference type="Proteomes" id="UP000828390"/>
    </source>
</evidence>
<reference evidence="1" key="2">
    <citation type="submission" date="2020-11" db="EMBL/GenBank/DDBJ databases">
        <authorList>
            <person name="McCartney M.A."/>
            <person name="Auch B."/>
            <person name="Kono T."/>
            <person name="Mallez S."/>
            <person name="Becker A."/>
            <person name="Gohl D.M."/>
            <person name="Silverstein K.A.T."/>
            <person name="Koren S."/>
            <person name="Bechman K.B."/>
            <person name="Herman A."/>
            <person name="Abrahante J.E."/>
            <person name="Garbe J."/>
        </authorList>
    </citation>
    <scope>NUCLEOTIDE SEQUENCE</scope>
    <source>
        <strain evidence="1">Duluth1</strain>
        <tissue evidence="1">Whole animal</tissue>
    </source>
</reference>
<keyword evidence="2" id="KW-1185">Reference proteome</keyword>
<dbReference type="AlphaFoldDB" id="A0A9D3XZK6"/>
<evidence type="ECO:0000313" key="1">
    <source>
        <dbReference type="EMBL" id="KAH3689912.1"/>
    </source>
</evidence>
<organism evidence="1 2">
    <name type="scientific">Dreissena polymorpha</name>
    <name type="common">Zebra mussel</name>
    <name type="synonym">Mytilus polymorpha</name>
    <dbReference type="NCBI Taxonomy" id="45954"/>
    <lineage>
        <taxon>Eukaryota</taxon>
        <taxon>Metazoa</taxon>
        <taxon>Spiralia</taxon>
        <taxon>Lophotrochozoa</taxon>
        <taxon>Mollusca</taxon>
        <taxon>Bivalvia</taxon>
        <taxon>Autobranchia</taxon>
        <taxon>Heteroconchia</taxon>
        <taxon>Euheterodonta</taxon>
        <taxon>Imparidentia</taxon>
        <taxon>Neoheterodontei</taxon>
        <taxon>Myida</taxon>
        <taxon>Dreissenoidea</taxon>
        <taxon>Dreissenidae</taxon>
        <taxon>Dreissena</taxon>
    </lineage>
</organism>
<reference evidence="1" key="1">
    <citation type="journal article" date="2019" name="bioRxiv">
        <title>The Genome of the Zebra Mussel, Dreissena polymorpha: A Resource for Invasive Species Research.</title>
        <authorList>
            <person name="McCartney M.A."/>
            <person name="Auch B."/>
            <person name="Kono T."/>
            <person name="Mallez S."/>
            <person name="Zhang Y."/>
            <person name="Obille A."/>
            <person name="Becker A."/>
            <person name="Abrahante J.E."/>
            <person name="Garbe J."/>
            <person name="Badalamenti J.P."/>
            <person name="Herman A."/>
            <person name="Mangelson H."/>
            <person name="Liachko I."/>
            <person name="Sullivan S."/>
            <person name="Sone E.D."/>
            <person name="Koren S."/>
            <person name="Silverstein K.A.T."/>
            <person name="Beckman K.B."/>
            <person name="Gohl D.M."/>
        </authorList>
    </citation>
    <scope>NUCLEOTIDE SEQUENCE</scope>
    <source>
        <strain evidence="1">Duluth1</strain>
        <tissue evidence="1">Whole animal</tissue>
    </source>
</reference>
<protein>
    <submittedName>
        <fullName evidence="1">Uncharacterized protein</fullName>
    </submittedName>
</protein>